<dbReference type="Proteomes" id="UP000327044">
    <property type="component" value="Unassembled WGS sequence"/>
</dbReference>
<evidence type="ECO:0000313" key="3">
    <source>
        <dbReference type="Proteomes" id="UP000327044"/>
    </source>
</evidence>
<name>A0A1Y1MZT2_PHOPY</name>
<dbReference type="PANTHER" id="PTHR34094">
    <property type="match status" value="1"/>
</dbReference>
<keyword evidence="3" id="KW-1185">Reference proteome</keyword>
<accession>A0A1Y1MZT2</accession>
<sequence>MSSYCNNSHFTTESGYLNLHNVHKNCHIVCTETAKVNLVSFDGNLQACMERGEANIQIARIEGDSKITMTKEGALKLKLSNECLESSTFKILAKDLEINKDISVLLSEDDNYKIIRNDTSISNTLIHCPYGGVVVESLSWKEMFNLG</sequence>
<reference evidence="2 3" key="2">
    <citation type="journal article" date="2018" name="Elife">
        <title>Firefly genomes illuminate parallel origins of bioluminescence in beetles.</title>
        <authorList>
            <person name="Fallon T.R."/>
            <person name="Lower S.E."/>
            <person name="Chang C.H."/>
            <person name="Bessho-Uehara M."/>
            <person name="Martin G.J."/>
            <person name="Bewick A.J."/>
            <person name="Behringer M."/>
            <person name="Debat H.J."/>
            <person name="Wong I."/>
            <person name="Day J.C."/>
            <person name="Suvorov A."/>
            <person name="Silva C.J."/>
            <person name="Stanger-Hall K.F."/>
            <person name="Hall D.W."/>
            <person name="Schmitz R.J."/>
            <person name="Nelson D.R."/>
            <person name="Lewis S.M."/>
            <person name="Shigenobu S."/>
            <person name="Bybee S.M."/>
            <person name="Larracuente A.M."/>
            <person name="Oba Y."/>
            <person name="Weng J.K."/>
        </authorList>
    </citation>
    <scope>NUCLEOTIDE SEQUENCE [LARGE SCALE GENOMIC DNA]</scope>
    <source>
        <strain evidence="2">1611_PpyrPB1</strain>
        <tissue evidence="2">Whole body</tissue>
    </source>
</reference>
<evidence type="ECO:0000313" key="1">
    <source>
        <dbReference type="EMBL" id="JAV90668.1"/>
    </source>
</evidence>
<dbReference type="InParanoid" id="A0A1Y1MZT2"/>
<reference evidence="2" key="3">
    <citation type="submission" date="2019-08" db="EMBL/GenBank/DDBJ databases">
        <authorList>
            <consortium name="Photinus pyralis genome working group"/>
            <person name="Fallon T.R."/>
            <person name="Sander Lower S.E."/>
            <person name="Weng J.-K."/>
        </authorList>
    </citation>
    <scope>NUCLEOTIDE SEQUENCE</scope>
    <source>
        <strain evidence="2">1611_PpyrPB1</strain>
        <tissue evidence="2">Whole body</tissue>
    </source>
</reference>
<evidence type="ECO:0000313" key="2">
    <source>
        <dbReference type="EMBL" id="KAB0801962.1"/>
    </source>
</evidence>
<reference evidence="1" key="1">
    <citation type="journal article" date="2016" name="Sci. Rep.">
        <title>Molecular characterization of firefly nuptial gifts: a multi-omics approach sheds light on postcopulatory sexual selection.</title>
        <authorList>
            <person name="Al-Wathiqui N."/>
            <person name="Fallon T.R."/>
            <person name="South A."/>
            <person name="Weng J.K."/>
            <person name="Lewis S.M."/>
        </authorList>
    </citation>
    <scope>NUCLEOTIDE SEQUENCE</scope>
</reference>
<organism evidence="1">
    <name type="scientific">Photinus pyralis</name>
    <name type="common">Common eastern firefly</name>
    <name type="synonym">Lampyris pyralis</name>
    <dbReference type="NCBI Taxonomy" id="7054"/>
    <lineage>
        <taxon>Eukaryota</taxon>
        <taxon>Metazoa</taxon>
        <taxon>Ecdysozoa</taxon>
        <taxon>Arthropoda</taxon>
        <taxon>Hexapoda</taxon>
        <taxon>Insecta</taxon>
        <taxon>Pterygota</taxon>
        <taxon>Neoptera</taxon>
        <taxon>Endopterygota</taxon>
        <taxon>Coleoptera</taxon>
        <taxon>Polyphaga</taxon>
        <taxon>Elateriformia</taxon>
        <taxon>Elateroidea</taxon>
        <taxon>Lampyridae</taxon>
        <taxon>Lampyrinae</taxon>
        <taxon>Photinus</taxon>
    </lineage>
</organism>
<dbReference type="PANTHER" id="PTHR34094:SF1">
    <property type="entry name" value="PROTEIN FAM185A"/>
    <property type="match status" value="1"/>
</dbReference>
<dbReference type="AlphaFoldDB" id="A0A1Y1MZT2"/>
<dbReference type="EMBL" id="GEZM01017449">
    <property type="protein sequence ID" value="JAV90668.1"/>
    <property type="molecule type" value="Transcribed_RNA"/>
</dbReference>
<protein>
    <recommendedName>
        <fullName evidence="4">Adhesin domain-containing protein</fullName>
    </recommendedName>
</protein>
<proteinExistence type="predicted"/>
<dbReference type="EMBL" id="VVIM01000002">
    <property type="protein sequence ID" value="KAB0801962.1"/>
    <property type="molecule type" value="Genomic_DNA"/>
</dbReference>
<gene>
    <name evidence="2" type="ORF">PPYR_04148</name>
</gene>
<evidence type="ECO:0008006" key="4">
    <source>
        <dbReference type="Google" id="ProtNLM"/>
    </source>
</evidence>